<dbReference type="SUPFAM" id="SSF53383">
    <property type="entry name" value="PLP-dependent transferases"/>
    <property type="match status" value="1"/>
</dbReference>
<sequence length="114" mass="12599">MTFPIEKVRADFPVLTREVNGLPLAYLDSAASAQKPNQVIDAEAEFYRHGYAAVHRGIHTLSAQATEKMENVRKQASLFINARSAGRAGVRTWDDRGHQPCCQQLGAGECSGWR</sequence>
<dbReference type="Proteomes" id="UP000251584">
    <property type="component" value="Unassembled WGS sequence"/>
</dbReference>
<keyword evidence="3" id="KW-0808">Transferase</keyword>
<protein>
    <submittedName>
        <fullName evidence="3">Bifunctional cysteine desulfurase/selenocysteine lyase</fullName>
        <ecNumber evidence="3">2.8.1.7</ecNumber>
    </submittedName>
</protein>
<name>A0A2X2WPB5_CITKO</name>
<dbReference type="Gene3D" id="3.40.640.10">
    <property type="entry name" value="Type I PLP-dependent aspartate aminotransferase-like (Major domain)"/>
    <property type="match status" value="1"/>
</dbReference>
<evidence type="ECO:0000313" key="4">
    <source>
        <dbReference type="Proteomes" id="UP000251584"/>
    </source>
</evidence>
<keyword evidence="3" id="KW-0456">Lyase</keyword>
<dbReference type="Gene3D" id="3.90.1150.10">
    <property type="entry name" value="Aspartate Aminotransferase, domain 1"/>
    <property type="match status" value="1"/>
</dbReference>
<dbReference type="AlphaFoldDB" id="A0A2X2WPB5"/>
<evidence type="ECO:0000256" key="1">
    <source>
        <dbReference type="ARBA" id="ARBA00022898"/>
    </source>
</evidence>
<keyword evidence="1" id="KW-0663">Pyridoxal phosphate</keyword>
<dbReference type="Pfam" id="PF00266">
    <property type="entry name" value="Aminotran_5"/>
    <property type="match status" value="1"/>
</dbReference>
<proteinExistence type="predicted"/>
<accession>A0A2X2WPB5</accession>
<reference evidence="3 4" key="1">
    <citation type="submission" date="2018-06" db="EMBL/GenBank/DDBJ databases">
        <authorList>
            <consortium name="Pathogen Informatics"/>
            <person name="Doyle S."/>
        </authorList>
    </citation>
    <scope>NUCLEOTIDE SEQUENCE [LARGE SCALE GENOMIC DNA]</scope>
    <source>
        <strain evidence="3 4">NCTC10786</strain>
    </source>
</reference>
<dbReference type="InterPro" id="IPR015422">
    <property type="entry name" value="PyrdxlP-dep_Trfase_small"/>
</dbReference>
<organism evidence="3 4">
    <name type="scientific">Citrobacter koseri</name>
    <name type="common">Citrobacter diversus</name>
    <dbReference type="NCBI Taxonomy" id="545"/>
    <lineage>
        <taxon>Bacteria</taxon>
        <taxon>Pseudomonadati</taxon>
        <taxon>Pseudomonadota</taxon>
        <taxon>Gammaproteobacteria</taxon>
        <taxon>Enterobacterales</taxon>
        <taxon>Enterobacteriaceae</taxon>
        <taxon>Citrobacter</taxon>
    </lineage>
</organism>
<feature type="domain" description="Aminotransferase class V" evidence="2">
    <location>
        <begin position="26"/>
        <end position="84"/>
    </location>
</feature>
<dbReference type="InterPro" id="IPR015421">
    <property type="entry name" value="PyrdxlP-dep_Trfase_major"/>
</dbReference>
<dbReference type="GO" id="GO:0016829">
    <property type="term" value="F:lyase activity"/>
    <property type="evidence" value="ECO:0007669"/>
    <property type="project" value="UniProtKB-KW"/>
</dbReference>
<gene>
    <name evidence="3" type="primary">sufS_1</name>
    <name evidence="3" type="ORF">NCTC10786_04610</name>
</gene>
<dbReference type="GO" id="GO:0031071">
    <property type="term" value="F:cysteine desulfurase activity"/>
    <property type="evidence" value="ECO:0007669"/>
    <property type="project" value="UniProtKB-EC"/>
</dbReference>
<dbReference type="EC" id="2.8.1.7" evidence="3"/>
<evidence type="ECO:0000259" key="2">
    <source>
        <dbReference type="Pfam" id="PF00266"/>
    </source>
</evidence>
<dbReference type="InterPro" id="IPR000192">
    <property type="entry name" value="Aminotrans_V_dom"/>
</dbReference>
<evidence type="ECO:0000313" key="3">
    <source>
        <dbReference type="EMBL" id="SQB39533.1"/>
    </source>
</evidence>
<dbReference type="InterPro" id="IPR015424">
    <property type="entry name" value="PyrdxlP-dep_Trfase"/>
</dbReference>
<dbReference type="EMBL" id="UAVY01000008">
    <property type="protein sequence ID" value="SQB39533.1"/>
    <property type="molecule type" value="Genomic_DNA"/>
</dbReference>